<dbReference type="SUPFAM" id="SSF52833">
    <property type="entry name" value="Thioredoxin-like"/>
    <property type="match status" value="1"/>
</dbReference>
<reference evidence="5" key="1">
    <citation type="submission" date="2025-08" db="UniProtKB">
        <authorList>
            <consortium name="RefSeq"/>
        </authorList>
    </citation>
    <scope>IDENTIFICATION</scope>
</reference>
<keyword evidence="2" id="KW-0472">Membrane</keyword>
<dbReference type="GeneID" id="103505067"/>
<evidence type="ECO:0000259" key="3">
    <source>
        <dbReference type="Pfam" id="PF00462"/>
    </source>
</evidence>
<protein>
    <submittedName>
        <fullName evidence="5">Glutaredoxin-C4-like</fullName>
    </submittedName>
</protein>
<dbReference type="InterPro" id="IPR011767">
    <property type="entry name" value="GLR_AS"/>
</dbReference>
<dbReference type="PROSITE" id="PS51354">
    <property type="entry name" value="GLUTAREDOXIN_2"/>
    <property type="match status" value="1"/>
</dbReference>
<organism evidence="4 5">
    <name type="scientific">Diaphorina citri</name>
    <name type="common">Asian citrus psyllid</name>
    <dbReference type="NCBI Taxonomy" id="121845"/>
    <lineage>
        <taxon>Eukaryota</taxon>
        <taxon>Metazoa</taxon>
        <taxon>Ecdysozoa</taxon>
        <taxon>Arthropoda</taxon>
        <taxon>Hexapoda</taxon>
        <taxon>Insecta</taxon>
        <taxon>Pterygota</taxon>
        <taxon>Neoptera</taxon>
        <taxon>Paraneoptera</taxon>
        <taxon>Hemiptera</taxon>
        <taxon>Sternorrhyncha</taxon>
        <taxon>Psylloidea</taxon>
        <taxon>Psyllidae</taxon>
        <taxon>Diaphorininae</taxon>
        <taxon>Diaphorina</taxon>
    </lineage>
</organism>
<comment type="function">
    <text evidence="1">Has a glutathione-disulfide oxidoreductase activity in the presence of NADPH and glutathione reductase. Reduces low molecular weight disulfides and proteins.</text>
</comment>
<dbReference type="PaxDb" id="121845-A0A1S4E6Y1"/>
<dbReference type="Gene3D" id="3.40.30.10">
    <property type="entry name" value="Glutaredoxin"/>
    <property type="match status" value="1"/>
</dbReference>
<dbReference type="KEGG" id="dci:103505067"/>
<dbReference type="InterPro" id="IPR036249">
    <property type="entry name" value="Thioredoxin-like_sf"/>
</dbReference>
<dbReference type="Proteomes" id="UP000079169">
    <property type="component" value="Unplaced"/>
</dbReference>
<keyword evidence="2" id="KW-0812">Transmembrane</keyword>
<keyword evidence="2" id="KW-1133">Transmembrane helix</keyword>
<dbReference type="GO" id="GO:0015038">
    <property type="term" value="F:glutathione disulfide oxidoreductase activity"/>
    <property type="evidence" value="ECO:0007669"/>
    <property type="project" value="TreeGrafter"/>
</dbReference>
<evidence type="ECO:0000313" key="5">
    <source>
        <dbReference type="RefSeq" id="XP_017297739.1"/>
    </source>
</evidence>
<gene>
    <name evidence="5" type="primary">LOC103505067</name>
</gene>
<feature type="domain" description="Glutaredoxin" evidence="3">
    <location>
        <begin position="46"/>
        <end position="98"/>
    </location>
</feature>
<dbReference type="PANTHER" id="PTHR45694:SF5">
    <property type="entry name" value="GLUTAREDOXIN 2"/>
    <property type="match status" value="1"/>
</dbReference>
<keyword evidence="4" id="KW-1185">Reference proteome</keyword>
<dbReference type="AlphaFoldDB" id="A0A1S4E6Y1"/>
<feature type="transmembrane region" description="Helical" evidence="2">
    <location>
        <begin position="6"/>
        <end position="24"/>
    </location>
</feature>
<accession>A0A1S4E6Y1</accession>
<dbReference type="Pfam" id="PF00462">
    <property type="entry name" value="Glutaredoxin"/>
    <property type="match status" value="1"/>
</dbReference>
<dbReference type="PROSITE" id="PS00195">
    <property type="entry name" value="GLUTAREDOXIN_1"/>
    <property type="match status" value="1"/>
</dbReference>
<proteinExistence type="predicted"/>
<dbReference type="PANTHER" id="PTHR45694">
    <property type="entry name" value="GLUTAREDOXIN 2"/>
    <property type="match status" value="1"/>
</dbReference>
<dbReference type="STRING" id="121845.A0A1S4E6Y1"/>
<dbReference type="GO" id="GO:0005737">
    <property type="term" value="C:cytoplasm"/>
    <property type="evidence" value="ECO:0007669"/>
    <property type="project" value="TreeGrafter"/>
</dbReference>
<sequence length="117" mass="13370">MCKLVVFFLINLILISFCIMGIGANSKVMNPASKQFVQDLIASEKILIFSKSYCPYCKMAKDVFQKLKVTPKTVELDHRDDGDSIQDVLLEITGARSVRYFYKHCDTMITNLRMSYA</sequence>
<dbReference type="CDD" id="cd03419">
    <property type="entry name" value="GRX_GRXh_1_2_like"/>
    <property type="match status" value="1"/>
</dbReference>
<evidence type="ECO:0000313" key="4">
    <source>
        <dbReference type="Proteomes" id="UP000079169"/>
    </source>
</evidence>
<evidence type="ECO:0000256" key="2">
    <source>
        <dbReference type="SAM" id="Phobius"/>
    </source>
</evidence>
<dbReference type="GO" id="GO:0034599">
    <property type="term" value="P:cellular response to oxidative stress"/>
    <property type="evidence" value="ECO:0007669"/>
    <property type="project" value="TreeGrafter"/>
</dbReference>
<dbReference type="RefSeq" id="XP_017297739.1">
    <property type="nucleotide sequence ID" value="XM_017442250.1"/>
</dbReference>
<dbReference type="InterPro" id="IPR002109">
    <property type="entry name" value="Glutaredoxin"/>
</dbReference>
<name>A0A1S4E6Y1_DIACI</name>
<evidence type="ECO:0000256" key="1">
    <source>
        <dbReference type="ARBA" id="ARBA00002549"/>
    </source>
</evidence>